<feature type="domain" description="Cyclic nucleotide-binding" evidence="10">
    <location>
        <begin position="120"/>
        <end position="236"/>
    </location>
</feature>
<accession>A0A077WZW2</accession>
<name>A0A077WZW2_9FUNG</name>
<evidence type="ECO:0000256" key="2">
    <source>
        <dbReference type="ARBA" id="ARBA00020355"/>
    </source>
</evidence>
<dbReference type="PROSITE" id="PS00888">
    <property type="entry name" value="CNMP_BINDING_1"/>
    <property type="match status" value="1"/>
</dbReference>
<evidence type="ECO:0000256" key="4">
    <source>
        <dbReference type="ARBA" id="ARBA00022566"/>
    </source>
</evidence>
<feature type="binding site" evidence="9">
    <location>
        <position position="185"/>
    </location>
    <ligand>
        <name>3',5'-cyclic AMP</name>
        <dbReference type="ChEBI" id="CHEBI:58165"/>
        <label>1</label>
    </ligand>
</feature>
<dbReference type="GO" id="GO:0005829">
    <property type="term" value="C:cytosol"/>
    <property type="evidence" value="ECO:0007669"/>
    <property type="project" value="TreeGrafter"/>
</dbReference>
<dbReference type="InterPro" id="IPR000595">
    <property type="entry name" value="cNMP-bd_dom"/>
</dbReference>
<dbReference type="PANTHER" id="PTHR11635:SF152">
    <property type="entry name" value="CAMP-DEPENDENT PROTEIN KINASE TYPE I REGULATORY SUBUNIT-RELATED"/>
    <property type="match status" value="1"/>
</dbReference>
<dbReference type="InterPro" id="IPR014710">
    <property type="entry name" value="RmlC-like_jellyroll"/>
</dbReference>
<dbReference type="PROSITE" id="PS00889">
    <property type="entry name" value="CNMP_BINDING_2"/>
    <property type="match status" value="2"/>
</dbReference>
<evidence type="ECO:0000256" key="1">
    <source>
        <dbReference type="ARBA" id="ARBA00005753"/>
    </source>
</evidence>
<evidence type="ECO:0000256" key="9">
    <source>
        <dbReference type="PIRSR" id="PIRSR000548-1"/>
    </source>
</evidence>
<dbReference type="Pfam" id="PF00027">
    <property type="entry name" value="cNMP_binding"/>
    <property type="match status" value="2"/>
</dbReference>
<dbReference type="FunFam" id="2.60.120.10:FF:000039">
    <property type="entry name" value="cAMP-dependent protein kinase regulatory subunit"/>
    <property type="match status" value="1"/>
</dbReference>
<evidence type="ECO:0000256" key="3">
    <source>
        <dbReference type="ARBA" id="ARBA00022553"/>
    </source>
</evidence>
<protein>
    <recommendedName>
        <fullName evidence="2 8">cAMP-dependent protein kinase regulatory subunit</fullName>
    </recommendedName>
</protein>
<dbReference type="CDD" id="cd00038">
    <property type="entry name" value="CAP_ED"/>
    <property type="match status" value="2"/>
</dbReference>
<evidence type="ECO:0000256" key="5">
    <source>
        <dbReference type="ARBA" id="ARBA00022737"/>
    </source>
</evidence>
<feature type="binding site" evidence="9">
    <location>
        <position position="313"/>
    </location>
    <ligand>
        <name>3',5'-cyclic AMP</name>
        <dbReference type="ChEBI" id="CHEBI:58165"/>
        <label>2</label>
    </ligand>
</feature>
<dbReference type="PROSITE" id="PS50042">
    <property type="entry name" value="CNMP_BINDING_3"/>
    <property type="match status" value="2"/>
</dbReference>
<sequence>MSESTLAEDEQELQHLVAELQEHYHRSVPVDNVVQFCVNFFYNKLQQQQQQLDSDTESTLSSLPPMSTYNLQDRRVSVSAESMTPRNNNNHGSRAYITSKKAKTREQCERIRASVADHFLFRDLDEEQYRDVIDAMVEKRANKDEHVIEQGAVGDYFYIVEQGHLDCYIQGRKITHYGAGGSFGELALMYNAPRAATIVATTHDTVLWALDRITFRTILMENTSRRRRLYESFLRDMPLLRSLEPYERHKIADALESVSFQDGDKVLVQGDVGDRFYMIEEGEALVYQDNKKINRLGRAAYFGELALLNDGPRTATVVAHGPLKCATLGKKAFNRLLGPVLDILKRNSQNYFEVISSLPSASIPQNIPHH</sequence>
<dbReference type="EMBL" id="LK023368">
    <property type="protein sequence ID" value="CDS12855.1"/>
    <property type="molecule type" value="Genomic_DNA"/>
</dbReference>
<gene>
    <name evidence="11" type="ORF">LRAMOSA05039</name>
</gene>
<organism evidence="11">
    <name type="scientific">Lichtheimia ramosa</name>
    <dbReference type="NCBI Taxonomy" id="688394"/>
    <lineage>
        <taxon>Eukaryota</taxon>
        <taxon>Fungi</taxon>
        <taxon>Fungi incertae sedis</taxon>
        <taxon>Mucoromycota</taxon>
        <taxon>Mucoromycotina</taxon>
        <taxon>Mucoromycetes</taxon>
        <taxon>Mucorales</taxon>
        <taxon>Lichtheimiaceae</taxon>
        <taxon>Lichtheimia</taxon>
    </lineage>
</organism>
<dbReference type="SMART" id="SM00100">
    <property type="entry name" value="cNMP"/>
    <property type="match status" value="2"/>
</dbReference>
<dbReference type="FunFam" id="2.60.120.10:FF:000006">
    <property type="entry name" value="cAMP-dependent protein kinase type I-alpha regulatory subunit"/>
    <property type="match status" value="1"/>
</dbReference>
<keyword evidence="3" id="KW-0597">Phosphoprotein</keyword>
<comment type="subunit">
    <text evidence="8">Tetramer, composed of 2 regulatory (R) and 2 catalytic (C) subunits. In the presence of cAMP it dissociates into 2 active monomeric C subunits and an R dimer.</text>
</comment>
<dbReference type="InterPro" id="IPR018490">
    <property type="entry name" value="cNMP-bd_dom_sf"/>
</dbReference>
<reference evidence="11" key="1">
    <citation type="journal article" date="2014" name="Genome Announc.">
        <title>De novo whole-genome sequence and genome annotation of Lichtheimia ramosa.</title>
        <authorList>
            <person name="Linde J."/>
            <person name="Schwartze V."/>
            <person name="Binder U."/>
            <person name="Lass-Florl C."/>
            <person name="Voigt K."/>
            <person name="Horn F."/>
        </authorList>
    </citation>
    <scope>NUCLEOTIDE SEQUENCE</scope>
    <source>
        <strain evidence="11">JMRC FSU:6197</strain>
    </source>
</reference>
<feature type="binding site" evidence="9">
    <location>
        <position position="194"/>
    </location>
    <ligand>
        <name>3',5'-cyclic AMP</name>
        <dbReference type="ChEBI" id="CHEBI:58165"/>
        <label>1</label>
    </ligand>
</feature>
<proteinExistence type="inferred from homology"/>
<comment type="similarity">
    <text evidence="1 8">Belongs to the cAMP-dependent kinase regulatory chain family.</text>
</comment>
<evidence type="ECO:0000256" key="8">
    <source>
        <dbReference type="PIRNR" id="PIRNR000548"/>
    </source>
</evidence>
<dbReference type="GO" id="GO:0005952">
    <property type="term" value="C:cAMP-dependent protein kinase complex"/>
    <property type="evidence" value="ECO:0007669"/>
    <property type="project" value="InterPro"/>
</dbReference>
<dbReference type="InterPro" id="IPR050503">
    <property type="entry name" value="cAMP-dep_PK_reg_su-like"/>
</dbReference>
<dbReference type="InterPro" id="IPR018488">
    <property type="entry name" value="cNMP-bd_CS"/>
</dbReference>
<dbReference type="GO" id="GO:0030552">
    <property type="term" value="F:cAMP binding"/>
    <property type="evidence" value="ECO:0007669"/>
    <property type="project" value="UniProtKB-KW"/>
</dbReference>
<evidence type="ECO:0000256" key="6">
    <source>
        <dbReference type="ARBA" id="ARBA00022741"/>
    </source>
</evidence>
<evidence type="ECO:0000256" key="7">
    <source>
        <dbReference type="ARBA" id="ARBA00023149"/>
    </source>
</evidence>
<evidence type="ECO:0000259" key="10">
    <source>
        <dbReference type="PROSITE" id="PS50042"/>
    </source>
</evidence>
<dbReference type="Gene3D" id="2.60.120.10">
    <property type="entry name" value="Jelly Rolls"/>
    <property type="match status" value="2"/>
</dbReference>
<keyword evidence="6 8" id="KW-0547">Nucleotide-binding</keyword>
<dbReference type="GO" id="GO:0033554">
    <property type="term" value="P:cellular response to stress"/>
    <property type="evidence" value="ECO:0007669"/>
    <property type="project" value="UniProtKB-ARBA"/>
</dbReference>
<keyword evidence="5" id="KW-0677">Repeat</keyword>
<dbReference type="PANTHER" id="PTHR11635">
    <property type="entry name" value="CAMP-DEPENDENT PROTEIN KINASE REGULATORY CHAIN"/>
    <property type="match status" value="1"/>
</dbReference>
<dbReference type="GO" id="GO:0034236">
    <property type="term" value="F:protein kinase A catalytic subunit binding"/>
    <property type="evidence" value="ECO:0007669"/>
    <property type="project" value="TreeGrafter"/>
</dbReference>
<evidence type="ECO:0000313" key="11">
    <source>
        <dbReference type="EMBL" id="CDS12855.1"/>
    </source>
</evidence>
<dbReference type="GO" id="GO:0005634">
    <property type="term" value="C:nucleus"/>
    <property type="evidence" value="ECO:0007669"/>
    <property type="project" value="TreeGrafter"/>
</dbReference>
<dbReference type="OrthoDB" id="417078at2759"/>
<dbReference type="PRINTS" id="PR00103">
    <property type="entry name" value="CAMPKINASE"/>
</dbReference>
<dbReference type="PIRSF" id="PIRSF000548">
    <property type="entry name" value="PK_regulatory"/>
    <property type="match status" value="1"/>
</dbReference>
<keyword evidence="7 8" id="KW-0114">cAMP</keyword>
<feature type="binding site" evidence="9">
    <location>
        <position position="304"/>
    </location>
    <ligand>
        <name>3',5'-cyclic AMP</name>
        <dbReference type="ChEBI" id="CHEBI:58165"/>
        <label>2</label>
    </ligand>
</feature>
<dbReference type="SUPFAM" id="SSF51206">
    <property type="entry name" value="cAMP-binding domain-like"/>
    <property type="match status" value="2"/>
</dbReference>
<feature type="domain" description="Cyclic nucleotide-binding" evidence="10">
    <location>
        <begin position="239"/>
        <end position="354"/>
    </location>
</feature>
<dbReference type="AlphaFoldDB" id="A0A077WZW2"/>
<dbReference type="InterPro" id="IPR012198">
    <property type="entry name" value="cAMP_dep_PK_reg_su"/>
</dbReference>
<dbReference type="GO" id="GO:0004862">
    <property type="term" value="F:cAMP-dependent protein kinase inhibitor activity"/>
    <property type="evidence" value="ECO:0007669"/>
    <property type="project" value="TreeGrafter"/>
</dbReference>
<keyword evidence="4 8" id="KW-0116">cAMP-binding</keyword>